<feature type="repeat" description="WD" evidence="3">
    <location>
        <begin position="885"/>
        <end position="926"/>
    </location>
</feature>
<dbReference type="Pfam" id="PF00400">
    <property type="entry name" value="WD40"/>
    <property type="match status" value="14"/>
</dbReference>
<dbReference type="PRINTS" id="PR00320">
    <property type="entry name" value="GPROTEINBRPT"/>
</dbReference>
<feature type="domain" description="NACHT" evidence="5">
    <location>
        <begin position="310"/>
        <end position="455"/>
    </location>
</feature>
<dbReference type="SUPFAM" id="SSF52540">
    <property type="entry name" value="P-loop containing nucleoside triphosphate hydrolases"/>
    <property type="match status" value="1"/>
</dbReference>
<keyword evidence="1 3" id="KW-0853">WD repeat</keyword>
<feature type="repeat" description="WD" evidence="3">
    <location>
        <begin position="971"/>
        <end position="1012"/>
    </location>
</feature>
<evidence type="ECO:0000256" key="4">
    <source>
        <dbReference type="SAM" id="MobiDB-lite"/>
    </source>
</evidence>
<feature type="repeat" description="WD" evidence="3">
    <location>
        <begin position="1101"/>
        <end position="1142"/>
    </location>
</feature>
<dbReference type="InterPro" id="IPR001680">
    <property type="entry name" value="WD40_rpt"/>
</dbReference>
<keyword evidence="7" id="KW-1185">Reference proteome</keyword>
<feature type="repeat" description="WD" evidence="3">
    <location>
        <begin position="1144"/>
        <end position="1185"/>
    </location>
</feature>
<protein>
    <submittedName>
        <fullName evidence="6">Vegetative incompatibility protein HET-E-1</fullName>
    </submittedName>
</protein>
<accession>A0A5N5QGB7</accession>
<evidence type="ECO:0000313" key="7">
    <source>
        <dbReference type="Proteomes" id="UP000383932"/>
    </source>
</evidence>
<dbReference type="PANTHER" id="PTHR19848">
    <property type="entry name" value="WD40 REPEAT PROTEIN"/>
    <property type="match status" value="1"/>
</dbReference>
<evidence type="ECO:0000256" key="2">
    <source>
        <dbReference type="ARBA" id="ARBA00022737"/>
    </source>
</evidence>
<dbReference type="PROSITE" id="PS50082">
    <property type="entry name" value="WD_REPEATS_2"/>
    <property type="match status" value="14"/>
</dbReference>
<organism evidence="6 7">
    <name type="scientific">Ceratobasidium theobromae</name>
    <dbReference type="NCBI Taxonomy" id="1582974"/>
    <lineage>
        <taxon>Eukaryota</taxon>
        <taxon>Fungi</taxon>
        <taxon>Dikarya</taxon>
        <taxon>Basidiomycota</taxon>
        <taxon>Agaricomycotina</taxon>
        <taxon>Agaricomycetes</taxon>
        <taxon>Cantharellales</taxon>
        <taxon>Ceratobasidiaceae</taxon>
        <taxon>Ceratobasidium</taxon>
    </lineage>
</organism>
<feature type="compositionally biased region" description="Low complexity" evidence="4">
    <location>
        <begin position="32"/>
        <end position="49"/>
    </location>
</feature>
<feature type="repeat" description="WD" evidence="3">
    <location>
        <begin position="1230"/>
        <end position="1261"/>
    </location>
</feature>
<dbReference type="PROSITE" id="PS00678">
    <property type="entry name" value="WD_REPEATS_1"/>
    <property type="match status" value="5"/>
</dbReference>
<feature type="repeat" description="WD" evidence="3">
    <location>
        <begin position="1059"/>
        <end position="1091"/>
    </location>
</feature>
<dbReference type="Gene3D" id="2.130.10.10">
    <property type="entry name" value="YVTN repeat-like/Quinoprotein amine dehydrogenase"/>
    <property type="match status" value="6"/>
</dbReference>
<evidence type="ECO:0000256" key="3">
    <source>
        <dbReference type="PROSITE-ProRule" id="PRU00221"/>
    </source>
</evidence>
<feature type="repeat" description="WD" evidence="3">
    <location>
        <begin position="1014"/>
        <end position="1055"/>
    </location>
</feature>
<dbReference type="PROSITE" id="PS50294">
    <property type="entry name" value="WD_REPEATS_REGION"/>
    <property type="match status" value="14"/>
</dbReference>
<dbReference type="EMBL" id="SSOP01000149">
    <property type="protein sequence ID" value="KAB5590714.1"/>
    <property type="molecule type" value="Genomic_DNA"/>
</dbReference>
<feature type="repeat" description="WD" evidence="3">
    <location>
        <begin position="1273"/>
        <end position="1314"/>
    </location>
</feature>
<dbReference type="SMART" id="SM00320">
    <property type="entry name" value="WD40"/>
    <property type="match status" value="14"/>
</dbReference>
<dbReference type="InterPro" id="IPR011044">
    <property type="entry name" value="Quino_amine_DH_bsu"/>
</dbReference>
<feature type="repeat" description="WD" evidence="3">
    <location>
        <begin position="1358"/>
        <end position="1399"/>
    </location>
</feature>
<evidence type="ECO:0000256" key="1">
    <source>
        <dbReference type="ARBA" id="ARBA00022574"/>
    </source>
</evidence>
<dbReference type="SUPFAM" id="SSF50978">
    <property type="entry name" value="WD40 repeat-like"/>
    <property type="match status" value="2"/>
</dbReference>
<dbReference type="PROSITE" id="PS50837">
    <property type="entry name" value="NACHT"/>
    <property type="match status" value="1"/>
</dbReference>
<dbReference type="InterPro" id="IPR019775">
    <property type="entry name" value="WD40_repeat_CS"/>
</dbReference>
<dbReference type="PANTHER" id="PTHR19848:SF8">
    <property type="entry name" value="F-BOX AND WD REPEAT DOMAIN CONTAINING 7"/>
    <property type="match status" value="1"/>
</dbReference>
<dbReference type="InterPro" id="IPR027417">
    <property type="entry name" value="P-loop_NTPase"/>
</dbReference>
<feature type="repeat" description="WD" evidence="3">
    <location>
        <begin position="849"/>
        <end position="883"/>
    </location>
</feature>
<evidence type="ECO:0000313" key="6">
    <source>
        <dbReference type="EMBL" id="KAB5590714.1"/>
    </source>
</evidence>
<reference evidence="6 7" key="1">
    <citation type="journal article" date="2019" name="Fungal Biol. Biotechnol.">
        <title>Draft genome sequence of fastidious pathogen Ceratobasidium theobromae, which causes vascular-streak dieback in Theobroma cacao.</title>
        <authorList>
            <person name="Ali S.S."/>
            <person name="Asman A."/>
            <person name="Shao J."/>
            <person name="Firmansyah A.P."/>
            <person name="Susilo A.W."/>
            <person name="Rosmana A."/>
            <person name="McMahon P."/>
            <person name="Junaid M."/>
            <person name="Guest D."/>
            <person name="Kheng T.Y."/>
            <person name="Meinhardt L.W."/>
            <person name="Bailey B.A."/>
        </authorList>
    </citation>
    <scope>NUCLEOTIDE SEQUENCE [LARGE SCALE GENOMIC DNA]</scope>
    <source>
        <strain evidence="6 7">CT2</strain>
    </source>
</reference>
<dbReference type="Proteomes" id="UP000383932">
    <property type="component" value="Unassembled WGS sequence"/>
</dbReference>
<comment type="caution">
    <text evidence="6">The sequence shown here is derived from an EMBL/GenBank/DDBJ whole genome shotgun (WGS) entry which is preliminary data.</text>
</comment>
<dbReference type="Gene3D" id="3.40.50.300">
    <property type="entry name" value="P-loop containing nucleotide triphosphate hydrolases"/>
    <property type="match status" value="1"/>
</dbReference>
<dbReference type="Pfam" id="PF24883">
    <property type="entry name" value="NPHP3_N"/>
    <property type="match status" value="1"/>
</dbReference>
<proteinExistence type="predicted"/>
<feature type="repeat" description="WD" evidence="3">
    <location>
        <begin position="1187"/>
        <end position="1228"/>
    </location>
</feature>
<feature type="region of interest" description="Disordered" evidence="4">
    <location>
        <begin position="31"/>
        <end position="59"/>
    </location>
</feature>
<feature type="repeat" description="WD" evidence="3">
    <location>
        <begin position="1320"/>
        <end position="1356"/>
    </location>
</feature>
<dbReference type="InterPro" id="IPR056884">
    <property type="entry name" value="NPHP3-like_N"/>
</dbReference>
<name>A0A5N5QGB7_9AGAM</name>
<feature type="repeat" description="WD" evidence="3">
    <location>
        <begin position="928"/>
        <end position="969"/>
    </location>
</feature>
<sequence length="1506" mass="164381">MSSPSVPRRSKPLVKARDYLGTLGYKLKRISRSASCSSSRASGSRATSPAPSPAPPLASTLEKQSPILIPAASQLVSIGTDAEARDQGPSLLSVPVENPPLQSANIRSVTAPAKPTPWSVLAATLQGLQKASEVFPPLHAATGALLSCLDGFESAATTREGYDDLALELRTMAAFLAQNLQEQRSPRLNSVITEVSELLRGYIEAISEKQKRSFTRRFLAASEQEEELIRDYRRIEGLFRRLQMEVSMSAWSIANDQLVNTRLEGLDPAKMARFDSMLGEETHRRTCTERTREAVLSNLYHWSDDPGAKQIYWMNGMAGTGKTTIACTLAKELESRGQLGASFFCTRTSPECRDASRIVPTIAYQLARYSTPFRSALCEALDSDPDIGTRNIVTQFERLLKRPLQQARHKIPGNLVVVIDALDECDNIGAVRLVLETLLRFTTGLPIKFFVSSRPEPKVHDAMSHNESSRAVLHLHDIETSIVQADIRLYLQEELESFSELQITQLVELSNNLFIYAATAVRYIRSDEATADPEERLAAILDVESDSNIKHEGVDELYSTVLNTIFNNNKLEVKEKERIQLVLWAAVCAREPVPIETLTMLAGTGDDKHTLTALDPLQSVLHFSESNNLVSTLHASFPDYIFHRGRSRGYFCDEAIFGQSLARRCFETMAAHLQFNICQLETSFVFDKQVEDLGERIAMNISAPLAYACRYWADHLKSTTVSEELCAVLKEFLSVRLLFWMEVMNLKQWMSDGVGALSATQKWLTNVGGKSELRKWTSDAQVFVTRFVGASISLSTPHIYISALPLSSRSSELLQQYRYKTTGLIDARGTMIEQRDLAPLATWRTTEDVYAAAFSPDGTRIASGCRDGTIWVWDAINGTPIAGPLRGHTSAIFSIAFSQDGTRVVSGSEDQTVWIWDATNGTHVAGPFRGHTYPVDSVALSRDGTRIVYGAFDCTIRVWDTTDGTPVSSPFHGHTDPVTCVAFSPDGTRIVSGSANGTIRVWDATNGTPTAGPFKNHDDPVYTVTFSPDGTRIASGSSVGAIWMWDATGSDETPIAGPFEGHNGAIWSVAFSPDGMHIASCSYDRTIRLWETNGTPIAGPFQGHTGAVYIVAFSPDGTRIVTGSKDFTIRMWDATNRTLIADTSQGHTSFIYSVAFSPDGARIVSGSDDRTIRVWNATNGTLAVSPFRGHKDTVFSSIFSPDGACVVSGCKDGTICVWDAANGTPITGPFQGHTSAVRSVALSPDGARIASGSSDRTIRVWAATNGVLIVGPFRGHTDIVSSVAFSPDGVHIVSGSNDHTIRVWDATNGTPITGPLKGHNSIHSVAFSPDSARIVSGSENRMIQVWDATNGTPIADPFQGHTNAVLSVAFSPDGARIVSGSKDGTVRLWDATNRAPVASHDSVVSSVAFSPNGRYIVSGSYDGTILSHTLELTSLTPAACTGGWVVDDFGWFTNIHSELLFWIPQELRSLFSTPHRPLVITRQGSIYVVYDNILIGSRWHECYLEA</sequence>
<keyword evidence="2" id="KW-0677">Repeat</keyword>
<feature type="repeat" description="WD" evidence="3">
    <location>
        <begin position="1397"/>
        <end position="1425"/>
    </location>
</feature>
<dbReference type="OrthoDB" id="538223at2759"/>
<dbReference type="InterPro" id="IPR036322">
    <property type="entry name" value="WD40_repeat_dom_sf"/>
</dbReference>
<dbReference type="SUPFAM" id="SSF50969">
    <property type="entry name" value="YVTN repeat-like/Quinoprotein amine dehydrogenase"/>
    <property type="match status" value="1"/>
</dbReference>
<gene>
    <name evidence="6" type="ORF">CTheo_5836</name>
</gene>
<dbReference type="CDD" id="cd00200">
    <property type="entry name" value="WD40"/>
    <property type="match status" value="2"/>
</dbReference>
<evidence type="ECO:0000259" key="5">
    <source>
        <dbReference type="PROSITE" id="PS50837"/>
    </source>
</evidence>
<dbReference type="InterPro" id="IPR015943">
    <property type="entry name" value="WD40/YVTN_repeat-like_dom_sf"/>
</dbReference>
<dbReference type="InterPro" id="IPR020472">
    <property type="entry name" value="WD40_PAC1"/>
</dbReference>
<dbReference type="InterPro" id="IPR007111">
    <property type="entry name" value="NACHT_NTPase"/>
</dbReference>